<proteinExistence type="predicted"/>
<dbReference type="AlphaFoldDB" id="A0A2P2NW49"/>
<evidence type="ECO:0000313" key="1">
    <source>
        <dbReference type="EMBL" id="MBX46695.1"/>
    </source>
</evidence>
<name>A0A2P2NW49_RHIMU</name>
<protein>
    <submittedName>
        <fullName evidence="1">Uncharacterized protein</fullName>
    </submittedName>
</protein>
<accession>A0A2P2NW49</accession>
<organism evidence="1">
    <name type="scientific">Rhizophora mucronata</name>
    <name type="common">Asiatic mangrove</name>
    <dbReference type="NCBI Taxonomy" id="61149"/>
    <lineage>
        <taxon>Eukaryota</taxon>
        <taxon>Viridiplantae</taxon>
        <taxon>Streptophyta</taxon>
        <taxon>Embryophyta</taxon>
        <taxon>Tracheophyta</taxon>
        <taxon>Spermatophyta</taxon>
        <taxon>Magnoliopsida</taxon>
        <taxon>eudicotyledons</taxon>
        <taxon>Gunneridae</taxon>
        <taxon>Pentapetalae</taxon>
        <taxon>rosids</taxon>
        <taxon>fabids</taxon>
        <taxon>Malpighiales</taxon>
        <taxon>Rhizophoraceae</taxon>
        <taxon>Rhizophora</taxon>
    </lineage>
</organism>
<dbReference type="EMBL" id="GGEC01066211">
    <property type="protein sequence ID" value="MBX46695.1"/>
    <property type="molecule type" value="Transcribed_RNA"/>
</dbReference>
<reference evidence="1" key="1">
    <citation type="submission" date="2018-02" db="EMBL/GenBank/DDBJ databases">
        <title>Rhizophora mucronata_Transcriptome.</title>
        <authorList>
            <person name="Meera S.P."/>
            <person name="Sreeshan A."/>
            <person name="Augustine A."/>
        </authorList>
    </citation>
    <scope>NUCLEOTIDE SEQUENCE</scope>
    <source>
        <tissue evidence="1">Leaf</tissue>
    </source>
</reference>
<sequence>MHKSENHLPLTPLSKLHVRVLIYYCELLLSNIT</sequence>